<dbReference type="Gene3D" id="3.40.190.10">
    <property type="entry name" value="Periplasmic binding protein-like II"/>
    <property type="match status" value="2"/>
</dbReference>
<gene>
    <name evidence="4" type="ORF">FRZ40_18910</name>
</gene>
<dbReference type="AlphaFoldDB" id="A0A5C6VC42"/>
<evidence type="ECO:0000259" key="3">
    <source>
        <dbReference type="SMART" id="SM00062"/>
    </source>
</evidence>
<evidence type="ECO:0000256" key="2">
    <source>
        <dbReference type="SAM" id="SignalP"/>
    </source>
</evidence>
<evidence type="ECO:0000313" key="4">
    <source>
        <dbReference type="EMBL" id="TXC82540.1"/>
    </source>
</evidence>
<protein>
    <submittedName>
        <fullName evidence="4">Transporter substrate-binding domain-containing protein</fullName>
    </submittedName>
</protein>
<keyword evidence="1 2" id="KW-0732">Signal</keyword>
<accession>A0A5C6VC42</accession>
<dbReference type="PANTHER" id="PTHR35936">
    <property type="entry name" value="MEMBRANE-BOUND LYTIC MUREIN TRANSGLYCOSYLASE F"/>
    <property type="match status" value="1"/>
</dbReference>
<feature type="signal peptide" evidence="2">
    <location>
        <begin position="1"/>
        <end position="26"/>
    </location>
</feature>
<evidence type="ECO:0000256" key="1">
    <source>
        <dbReference type="ARBA" id="ARBA00022729"/>
    </source>
</evidence>
<feature type="domain" description="Solute-binding protein family 3/N-terminal" evidence="3">
    <location>
        <begin position="37"/>
        <end position="286"/>
    </location>
</feature>
<dbReference type="PANTHER" id="PTHR35936:SF19">
    <property type="entry name" value="AMINO-ACID-BINDING PROTEIN YXEM-RELATED"/>
    <property type="match status" value="1"/>
</dbReference>
<dbReference type="Pfam" id="PF00497">
    <property type="entry name" value="SBP_bac_3"/>
    <property type="match status" value="1"/>
</dbReference>
<dbReference type="SUPFAM" id="SSF53850">
    <property type="entry name" value="Periplasmic binding protein-like II"/>
    <property type="match status" value="1"/>
</dbReference>
<sequence length="289" mass="31054">MKVKKADRTMLSKVMMGVVLTATALAGAPAQAKEWKSVTIALEGGYAPWNLTLPGGKLGGFEPELVANLCQRIKLQCNLVAQDWDGMIPGLQAGKFDVLMDAISITPEREKIIAFSRPYAATPATFAVSDTKILPKASPSAPVVKLTGDAKTDQPTVDGLRKQLKGKTIGIQSGTVYTKFINDGFKDIATIRVYKTSPERDLDLANGRIDASFDDVTYYAANADKKEATQISMAGPKIGGPIWGPGEGLAFRKQDADLKAKFDTAIADALKDGTVKKLSDKWFKTDVTP</sequence>
<comment type="caution">
    <text evidence="4">The sequence shown here is derived from an EMBL/GenBank/DDBJ whole genome shotgun (WGS) entry which is preliminary data.</text>
</comment>
<dbReference type="Proteomes" id="UP000321776">
    <property type="component" value="Unassembled WGS sequence"/>
</dbReference>
<dbReference type="EMBL" id="VOQS01000003">
    <property type="protein sequence ID" value="TXC82540.1"/>
    <property type="molecule type" value="Genomic_DNA"/>
</dbReference>
<dbReference type="SMART" id="SM00062">
    <property type="entry name" value="PBPb"/>
    <property type="match status" value="1"/>
</dbReference>
<evidence type="ECO:0000313" key="5">
    <source>
        <dbReference type="Proteomes" id="UP000321776"/>
    </source>
</evidence>
<feature type="chain" id="PRO_5022959625" evidence="2">
    <location>
        <begin position="27"/>
        <end position="289"/>
    </location>
</feature>
<reference evidence="4 5" key="1">
    <citation type="journal article" date="2018" name="Int. J. Syst. Evol. Microbiol.">
        <title>Paraburkholderia azotifigens sp. nov., a nitrogen-fixing bacterium isolated from paddy soil.</title>
        <authorList>
            <person name="Choi G.M."/>
            <person name="Im W.T."/>
        </authorList>
    </citation>
    <scope>NUCLEOTIDE SEQUENCE [LARGE SCALE GENOMIC DNA]</scope>
    <source>
        <strain evidence="4 5">NF 2-5-3</strain>
    </source>
</reference>
<proteinExistence type="predicted"/>
<name>A0A5C6VC42_9BURK</name>
<dbReference type="InterPro" id="IPR001638">
    <property type="entry name" value="Solute-binding_3/MltF_N"/>
</dbReference>
<dbReference type="CDD" id="cd13699">
    <property type="entry name" value="PBP2_OccT_like"/>
    <property type="match status" value="1"/>
</dbReference>
<organism evidence="4 5">
    <name type="scientific">Paraburkholderia azotifigens</name>
    <dbReference type="NCBI Taxonomy" id="2057004"/>
    <lineage>
        <taxon>Bacteria</taxon>
        <taxon>Pseudomonadati</taxon>
        <taxon>Pseudomonadota</taxon>
        <taxon>Betaproteobacteria</taxon>
        <taxon>Burkholderiales</taxon>
        <taxon>Burkholderiaceae</taxon>
        <taxon>Paraburkholderia</taxon>
    </lineage>
</organism>